<name>A0A2V2N6E8_9EURY</name>
<dbReference type="OrthoDB" id="116498at2157"/>
<dbReference type="RefSeq" id="WP_109967354.1">
    <property type="nucleotide sequence ID" value="NZ_CP176093.1"/>
</dbReference>
<reference evidence="1 2" key="1">
    <citation type="submission" date="2018-05" db="EMBL/GenBank/DDBJ databases">
        <title>Draft genome of Methanospirillum lacunae Ki8-1.</title>
        <authorList>
            <person name="Dueholm M.S."/>
            <person name="Nielsen P.H."/>
            <person name="Bakmann L.F."/>
            <person name="Otzen D.E."/>
        </authorList>
    </citation>
    <scope>NUCLEOTIDE SEQUENCE [LARGE SCALE GENOMIC DNA]</scope>
    <source>
        <strain evidence="1 2">Ki8-1</strain>
    </source>
</reference>
<organism evidence="1 2">
    <name type="scientific">Methanospirillum lacunae</name>
    <dbReference type="NCBI Taxonomy" id="668570"/>
    <lineage>
        <taxon>Archaea</taxon>
        <taxon>Methanobacteriati</taxon>
        <taxon>Methanobacteriota</taxon>
        <taxon>Stenosarchaea group</taxon>
        <taxon>Methanomicrobia</taxon>
        <taxon>Methanomicrobiales</taxon>
        <taxon>Methanospirillaceae</taxon>
        <taxon>Methanospirillum</taxon>
    </lineage>
</organism>
<dbReference type="NCBIfam" id="NF038353">
    <property type="entry name" value="FxLYD_dom"/>
    <property type="match status" value="1"/>
</dbReference>
<keyword evidence="2" id="KW-1185">Reference proteome</keyword>
<gene>
    <name evidence="1" type="ORF">DK846_02650</name>
</gene>
<evidence type="ECO:0000313" key="2">
    <source>
        <dbReference type="Proteomes" id="UP000245657"/>
    </source>
</evidence>
<sequence length="176" mass="19460">MNGHLLPVILSITAICGIAILLFSAVTADYIPLPSFGIPPQNSVPVFDAAQYQTQTSVEKEDVTPGMTMYVQRPYGYIKSTQASQVNLSIIKTDIERISKSTSVIKGEIKNLDEKTIDLIVITFNLYNADGDQIGNAYTSIDYLAPKSTWKFVTDPIERSDFQFEQYGSIYVGVFG</sequence>
<dbReference type="Proteomes" id="UP000245657">
    <property type="component" value="Unassembled WGS sequence"/>
</dbReference>
<protein>
    <submittedName>
        <fullName evidence="1">Uncharacterized protein</fullName>
    </submittedName>
</protein>
<comment type="caution">
    <text evidence="1">The sequence shown here is derived from an EMBL/GenBank/DDBJ whole genome shotgun (WGS) entry which is preliminary data.</text>
</comment>
<dbReference type="GeneID" id="97549435"/>
<dbReference type="AlphaFoldDB" id="A0A2V2N6E8"/>
<dbReference type="InterPro" id="IPR047676">
    <property type="entry name" value="FxLYD_dom"/>
</dbReference>
<dbReference type="EMBL" id="QGMY01000002">
    <property type="protein sequence ID" value="PWR74075.1"/>
    <property type="molecule type" value="Genomic_DNA"/>
</dbReference>
<accession>A0A2V2N6E8</accession>
<evidence type="ECO:0000313" key="1">
    <source>
        <dbReference type="EMBL" id="PWR74075.1"/>
    </source>
</evidence>
<proteinExistence type="predicted"/>